<comment type="caution">
    <text evidence="1">The sequence shown here is derived from an EMBL/GenBank/DDBJ whole genome shotgun (WGS) entry which is preliminary data.</text>
</comment>
<evidence type="ECO:0000313" key="1">
    <source>
        <dbReference type="EMBL" id="KAL3693500.1"/>
    </source>
</evidence>
<gene>
    <name evidence="1" type="ORF">R1sor_007151</name>
</gene>
<organism evidence="1 2">
    <name type="scientific">Riccia sorocarpa</name>
    <dbReference type="NCBI Taxonomy" id="122646"/>
    <lineage>
        <taxon>Eukaryota</taxon>
        <taxon>Viridiplantae</taxon>
        <taxon>Streptophyta</taxon>
        <taxon>Embryophyta</taxon>
        <taxon>Marchantiophyta</taxon>
        <taxon>Marchantiopsida</taxon>
        <taxon>Marchantiidae</taxon>
        <taxon>Marchantiales</taxon>
        <taxon>Ricciaceae</taxon>
        <taxon>Riccia</taxon>
    </lineage>
</organism>
<evidence type="ECO:0000313" key="2">
    <source>
        <dbReference type="Proteomes" id="UP001633002"/>
    </source>
</evidence>
<proteinExistence type="predicted"/>
<dbReference type="AlphaFoldDB" id="A0ABD3HTU1"/>
<sequence length="175" mass="20542">MGVISIYAPQSGTKRAELWGWVNDLVAEGNWAILDDMNMVEWIEDTNCDSPLLSEDEATVWSITRQDMDLVDCYTEAATRKGPRYTRVQVKRDTIEMSRLDRCYLTNSGEWINQVLMSWREKLERGNTEHTKEGYRTALTMLRDKDEQEARLWRLRSRSKWMAEGDALTKFFFAQ</sequence>
<name>A0ABD3HTU1_9MARC</name>
<dbReference type="SUPFAM" id="SSF56219">
    <property type="entry name" value="DNase I-like"/>
    <property type="match status" value="1"/>
</dbReference>
<dbReference type="Gene3D" id="3.60.10.10">
    <property type="entry name" value="Endonuclease/exonuclease/phosphatase"/>
    <property type="match status" value="1"/>
</dbReference>
<accession>A0ABD3HTU1</accession>
<dbReference type="InterPro" id="IPR036691">
    <property type="entry name" value="Endo/exonu/phosph_ase_sf"/>
</dbReference>
<protein>
    <submittedName>
        <fullName evidence="1">Uncharacterized protein</fullName>
    </submittedName>
</protein>
<reference evidence="1 2" key="1">
    <citation type="submission" date="2024-09" db="EMBL/GenBank/DDBJ databases">
        <title>Chromosome-scale assembly of Riccia sorocarpa.</title>
        <authorList>
            <person name="Paukszto L."/>
        </authorList>
    </citation>
    <scope>NUCLEOTIDE SEQUENCE [LARGE SCALE GENOMIC DNA]</scope>
    <source>
        <strain evidence="1">LP-2024</strain>
        <tissue evidence="1">Aerial parts of the thallus</tissue>
    </source>
</reference>
<dbReference type="Proteomes" id="UP001633002">
    <property type="component" value="Unassembled WGS sequence"/>
</dbReference>
<dbReference type="EMBL" id="JBJQOH010000003">
    <property type="protein sequence ID" value="KAL3693500.1"/>
    <property type="molecule type" value="Genomic_DNA"/>
</dbReference>
<keyword evidence="2" id="KW-1185">Reference proteome</keyword>